<dbReference type="Proteomes" id="UP001159363">
    <property type="component" value="Chromosome 4"/>
</dbReference>
<accession>A0ABQ9HE88</accession>
<proteinExistence type="predicted"/>
<comment type="caution">
    <text evidence="1">The sequence shown here is derived from an EMBL/GenBank/DDBJ whole genome shotgun (WGS) entry which is preliminary data.</text>
</comment>
<protein>
    <submittedName>
        <fullName evidence="1">Uncharacterized protein</fullName>
    </submittedName>
</protein>
<sequence>MTRVVHNGTVQFQVVPYNNFSFCTPMEWHKRKRCFKRFGSALEQDTKSEEAQVNMLLYCMGPETDIIWTHSALNLTRKNIVYVRAKFFKCRQAGGETANAFINNFFRLAEMCELHPLKEELITMVNDVDLNVEKSIRHIRHAEMGKNQQKTVRQTKMLPV</sequence>
<evidence type="ECO:0000313" key="2">
    <source>
        <dbReference type="Proteomes" id="UP001159363"/>
    </source>
</evidence>
<gene>
    <name evidence="1" type="ORF">PR048_014425</name>
</gene>
<keyword evidence="2" id="KW-1185">Reference proteome</keyword>
<evidence type="ECO:0000313" key="1">
    <source>
        <dbReference type="EMBL" id="KAJ8882614.1"/>
    </source>
</evidence>
<organism evidence="1 2">
    <name type="scientific">Dryococelus australis</name>
    <dbReference type="NCBI Taxonomy" id="614101"/>
    <lineage>
        <taxon>Eukaryota</taxon>
        <taxon>Metazoa</taxon>
        <taxon>Ecdysozoa</taxon>
        <taxon>Arthropoda</taxon>
        <taxon>Hexapoda</taxon>
        <taxon>Insecta</taxon>
        <taxon>Pterygota</taxon>
        <taxon>Neoptera</taxon>
        <taxon>Polyneoptera</taxon>
        <taxon>Phasmatodea</taxon>
        <taxon>Verophasmatodea</taxon>
        <taxon>Anareolatae</taxon>
        <taxon>Phasmatidae</taxon>
        <taxon>Eurycanthinae</taxon>
        <taxon>Dryococelus</taxon>
    </lineage>
</organism>
<reference evidence="1 2" key="1">
    <citation type="submission" date="2023-02" db="EMBL/GenBank/DDBJ databases">
        <title>LHISI_Scaffold_Assembly.</title>
        <authorList>
            <person name="Stuart O.P."/>
            <person name="Cleave R."/>
            <person name="Magrath M.J.L."/>
            <person name="Mikheyev A.S."/>
        </authorList>
    </citation>
    <scope>NUCLEOTIDE SEQUENCE [LARGE SCALE GENOMIC DNA]</scope>
    <source>
        <strain evidence="1">Daus_M_001</strain>
        <tissue evidence="1">Leg muscle</tissue>
    </source>
</reference>
<dbReference type="EMBL" id="JARBHB010000005">
    <property type="protein sequence ID" value="KAJ8882614.1"/>
    <property type="molecule type" value="Genomic_DNA"/>
</dbReference>
<name>A0ABQ9HE88_9NEOP</name>